<feature type="region of interest" description="Disordered" evidence="1">
    <location>
        <begin position="164"/>
        <end position="230"/>
    </location>
</feature>
<dbReference type="EMBL" id="JAKELL010000271">
    <property type="protein sequence ID" value="KAH8977832.1"/>
    <property type="molecule type" value="Genomic_DNA"/>
</dbReference>
<feature type="compositionally biased region" description="Polar residues" evidence="1">
    <location>
        <begin position="210"/>
        <end position="222"/>
    </location>
</feature>
<evidence type="ECO:0000256" key="1">
    <source>
        <dbReference type="SAM" id="MobiDB-lite"/>
    </source>
</evidence>
<keyword evidence="2" id="KW-0472">Membrane</keyword>
<feature type="transmembrane region" description="Helical" evidence="2">
    <location>
        <begin position="90"/>
        <end position="115"/>
    </location>
</feature>
<comment type="caution">
    <text evidence="3">The sequence shown here is derived from an EMBL/GenBank/DDBJ whole genome shotgun (WGS) entry which is preliminary data.</text>
</comment>
<protein>
    <submittedName>
        <fullName evidence="3">Uncharacterized protein</fullName>
    </submittedName>
</protein>
<keyword evidence="2" id="KW-1133">Transmembrane helix</keyword>
<evidence type="ECO:0000313" key="3">
    <source>
        <dbReference type="EMBL" id="KAH8977832.1"/>
    </source>
</evidence>
<name>A0AAD4L7G8_9AGAM</name>
<sequence length="230" mass="25298">MQLERMQQQHLYVPCALGHRSGVQGWAQSPRSLALKARAQPSLSSSIVFNPSRLSNASAAPHFHAPPLPPSPPLSLLTLNMKTRASFSPVIKICIFFWVSFCFLLSPRLSLLAGLGRPLSPEPQHLHVPPMPHPSSLHCHCLACTQTRRRYLYLPFAIRQSTVSATPSRRAGPVTRSSQHGVQVPLQTPTTPRWPATQHGAQIPPRHKPQTTTKEATGDGSNTVTTTTRR</sequence>
<keyword evidence="4" id="KW-1185">Reference proteome</keyword>
<proteinExistence type="predicted"/>
<gene>
    <name evidence="3" type="ORF">EDB92DRAFT_691626</name>
</gene>
<dbReference type="Proteomes" id="UP001201163">
    <property type="component" value="Unassembled WGS sequence"/>
</dbReference>
<evidence type="ECO:0000256" key="2">
    <source>
        <dbReference type="SAM" id="Phobius"/>
    </source>
</evidence>
<keyword evidence="2" id="KW-0812">Transmembrane</keyword>
<organism evidence="3 4">
    <name type="scientific">Lactarius akahatsu</name>
    <dbReference type="NCBI Taxonomy" id="416441"/>
    <lineage>
        <taxon>Eukaryota</taxon>
        <taxon>Fungi</taxon>
        <taxon>Dikarya</taxon>
        <taxon>Basidiomycota</taxon>
        <taxon>Agaricomycotina</taxon>
        <taxon>Agaricomycetes</taxon>
        <taxon>Russulales</taxon>
        <taxon>Russulaceae</taxon>
        <taxon>Lactarius</taxon>
    </lineage>
</organism>
<accession>A0AAD4L7G8</accession>
<dbReference type="AlphaFoldDB" id="A0AAD4L7G8"/>
<feature type="compositionally biased region" description="Polar residues" evidence="1">
    <location>
        <begin position="175"/>
        <end position="191"/>
    </location>
</feature>
<reference evidence="3" key="1">
    <citation type="submission" date="2022-01" db="EMBL/GenBank/DDBJ databases">
        <title>Comparative genomics reveals a dynamic genome evolution in the ectomycorrhizal milk-cap (Lactarius) mushrooms.</title>
        <authorList>
            <consortium name="DOE Joint Genome Institute"/>
            <person name="Lebreton A."/>
            <person name="Tang N."/>
            <person name="Kuo A."/>
            <person name="LaButti K."/>
            <person name="Drula E."/>
            <person name="Barry K."/>
            <person name="Clum A."/>
            <person name="Lipzen A."/>
            <person name="Mousain D."/>
            <person name="Ng V."/>
            <person name="Wang R."/>
            <person name="Wang X."/>
            <person name="Dai Y."/>
            <person name="Henrissat B."/>
            <person name="Grigoriev I.V."/>
            <person name="Guerin-Laguette A."/>
            <person name="Yu F."/>
            <person name="Martin F.M."/>
        </authorList>
    </citation>
    <scope>NUCLEOTIDE SEQUENCE</scope>
    <source>
        <strain evidence="3">QP</strain>
    </source>
</reference>
<evidence type="ECO:0000313" key="4">
    <source>
        <dbReference type="Proteomes" id="UP001201163"/>
    </source>
</evidence>